<sequence>MATYLSFDIGGTDIKFGVLNEHGHILEQGKVQTESSGEQIIQTIVDIKEQWSTRYTFDGAAFSLPGFVDVNTGYLKTGGAINDFYGFQFKEVMVAKLSLPVELENDVNCVALAEKWLGKAQSVDNFICITIGTGIGGAIYINNQMVRGHGFMAGEFGYMFTKNIFDTEDKATATMSFTASVREGLRRRYSKLKNINSIENLSGKDIFKLAESGDNIAINIIDDFYKNIAIGLYNLTFILNPEKIIIGGAISNRDDLISNIENKFEEIIQTQPSINKFNVKELVTIEKSTFNNDSGLIGSVYHFLSMTNQIK</sequence>
<keyword evidence="1" id="KW-0808">Transferase</keyword>
<dbReference type="InterPro" id="IPR043129">
    <property type="entry name" value="ATPase_NBD"/>
</dbReference>
<comment type="caution">
    <text evidence="1">The sequence shown here is derived from an EMBL/GenBank/DDBJ whole genome shotgun (WGS) entry which is preliminary data.</text>
</comment>
<dbReference type="Gene3D" id="3.30.420.40">
    <property type="match status" value="2"/>
</dbReference>
<dbReference type="SUPFAM" id="SSF53067">
    <property type="entry name" value="Actin-like ATPase domain"/>
    <property type="match status" value="1"/>
</dbReference>
<dbReference type="EMBL" id="MAJU01000011">
    <property type="protein sequence ID" value="OCH20935.1"/>
    <property type="molecule type" value="Genomic_DNA"/>
</dbReference>
<evidence type="ECO:0000313" key="2">
    <source>
        <dbReference type="Proteomes" id="UP000093523"/>
    </source>
</evidence>
<dbReference type="OrthoDB" id="9810372at2"/>
<dbReference type="CDD" id="cd24068">
    <property type="entry name" value="ASKHA_NBD_ROK_FnNanK-like"/>
    <property type="match status" value="1"/>
</dbReference>
<dbReference type="AlphaFoldDB" id="A0A1B9NYQ0"/>
<dbReference type="RefSeq" id="WP_065611473.1">
    <property type="nucleotide sequence ID" value="NZ_CAWMPN010000011.1"/>
</dbReference>
<dbReference type="PANTHER" id="PTHR18964:SF165">
    <property type="entry name" value="BETA-GLUCOSIDE KINASE"/>
    <property type="match status" value="1"/>
</dbReference>
<dbReference type="PANTHER" id="PTHR18964">
    <property type="entry name" value="ROK (REPRESSOR, ORF, KINASE) FAMILY"/>
    <property type="match status" value="1"/>
</dbReference>
<protein>
    <submittedName>
        <fullName evidence="1">Glucokinase</fullName>
    </submittedName>
</protein>
<evidence type="ECO:0000313" key="1">
    <source>
        <dbReference type="EMBL" id="OCH20935.1"/>
    </source>
</evidence>
<reference evidence="1 2" key="1">
    <citation type="submission" date="2016-06" db="EMBL/GenBank/DDBJ databases">
        <authorList>
            <person name="Kjaerup R.B."/>
            <person name="Dalgaard T.S."/>
            <person name="Juul-Madsen H.R."/>
        </authorList>
    </citation>
    <scope>NUCLEOTIDE SEQUENCE [LARGE SCALE GENOMIC DNA]</scope>
    <source>
        <strain evidence="1 2">1S159</strain>
    </source>
</reference>
<dbReference type="Pfam" id="PF00480">
    <property type="entry name" value="ROK"/>
    <property type="match status" value="1"/>
</dbReference>
<proteinExistence type="predicted"/>
<organism evidence="1 2">
    <name type="scientific">Aliivibrio logei</name>
    <name type="common">Vibrio logei</name>
    <dbReference type="NCBI Taxonomy" id="688"/>
    <lineage>
        <taxon>Bacteria</taxon>
        <taxon>Pseudomonadati</taxon>
        <taxon>Pseudomonadota</taxon>
        <taxon>Gammaproteobacteria</taxon>
        <taxon>Vibrionales</taxon>
        <taxon>Vibrionaceae</taxon>
        <taxon>Aliivibrio</taxon>
    </lineage>
</organism>
<dbReference type="STRING" id="688.A6E04_14230"/>
<name>A0A1B9NYQ0_ALILO</name>
<accession>A0A1B9NYQ0</accession>
<keyword evidence="1" id="KW-0418">Kinase</keyword>
<gene>
    <name evidence="1" type="ORF">A6E04_14230</name>
</gene>
<dbReference type="InterPro" id="IPR000600">
    <property type="entry name" value="ROK"/>
</dbReference>
<dbReference type="Proteomes" id="UP000093523">
    <property type="component" value="Unassembled WGS sequence"/>
</dbReference>
<dbReference type="GO" id="GO:0016301">
    <property type="term" value="F:kinase activity"/>
    <property type="evidence" value="ECO:0007669"/>
    <property type="project" value="UniProtKB-KW"/>
</dbReference>